<sequence>MAARIVAIGEALVDVVQPAAGRKEPAEHPGGSPLNIAYGLARLGRDVTLVTALGDDDRGRAVADHVRSSGAAIDPVSFRPEPTSSATAHLRADGSADYVFDIRWSLPGPAELRMPPAELVHVGSLGAFVDPGGASVVEHLGALTRHQPAPIVAFDPNMRPSIVTDHAAAFARFEAIARLSTVVKLSDEDADWLYPGAGVDGAIERILALGPALVAVTRGGDGAVLATAAERVQVPGLAVGVVDTIGAGDSFMSALLDGIAGLLDVGTTPDALRDASALDRDTLERLGAFAVRCAAITVSRAGANPPTLAETQAQSQAGTQA</sequence>
<dbReference type="InterPro" id="IPR011611">
    <property type="entry name" value="PfkB_dom"/>
</dbReference>
<dbReference type="RefSeq" id="WP_259525536.1">
    <property type="nucleotide sequence ID" value="NZ_JANLCK010000002.1"/>
</dbReference>
<comment type="similarity">
    <text evidence="1">Belongs to the carbohydrate kinase PfkB family.</text>
</comment>
<dbReference type="PROSITE" id="PS00583">
    <property type="entry name" value="PFKB_KINASES_1"/>
    <property type="match status" value="1"/>
</dbReference>
<name>A0AA42BSB4_9MICO</name>
<dbReference type="Pfam" id="PF00294">
    <property type="entry name" value="PfkB"/>
    <property type="match status" value="1"/>
</dbReference>
<keyword evidence="2" id="KW-0808">Transferase</keyword>
<dbReference type="SUPFAM" id="SSF53613">
    <property type="entry name" value="Ribokinase-like"/>
    <property type="match status" value="1"/>
</dbReference>
<evidence type="ECO:0000313" key="8">
    <source>
        <dbReference type="Proteomes" id="UP001165587"/>
    </source>
</evidence>
<comment type="caution">
    <text evidence="7">The sequence shown here is derived from an EMBL/GenBank/DDBJ whole genome shotgun (WGS) entry which is preliminary data.</text>
</comment>
<organism evidence="7 8">
    <name type="scientific">Herbiconiux oxytropis</name>
    <dbReference type="NCBI Taxonomy" id="2970915"/>
    <lineage>
        <taxon>Bacteria</taxon>
        <taxon>Bacillati</taxon>
        <taxon>Actinomycetota</taxon>
        <taxon>Actinomycetes</taxon>
        <taxon>Micrococcales</taxon>
        <taxon>Microbacteriaceae</taxon>
        <taxon>Herbiconiux</taxon>
    </lineage>
</organism>
<proteinExistence type="inferred from homology"/>
<evidence type="ECO:0000256" key="4">
    <source>
        <dbReference type="ARBA" id="ARBA00022777"/>
    </source>
</evidence>
<evidence type="ECO:0000256" key="2">
    <source>
        <dbReference type="ARBA" id="ARBA00022679"/>
    </source>
</evidence>
<keyword evidence="4 7" id="KW-0418">Kinase</keyword>
<reference evidence="7" key="1">
    <citation type="submission" date="2022-08" db="EMBL/GenBank/DDBJ databases">
        <authorList>
            <person name="Deng Y."/>
            <person name="Han X.-F."/>
            <person name="Zhang Y.-Q."/>
        </authorList>
    </citation>
    <scope>NUCLEOTIDE SEQUENCE</scope>
    <source>
        <strain evidence="7">CPCC 203407</strain>
    </source>
</reference>
<accession>A0AA42BSB4</accession>
<keyword evidence="3" id="KW-0547">Nucleotide-binding</keyword>
<dbReference type="EMBL" id="JANLCK010000002">
    <property type="protein sequence ID" value="MCS5725060.1"/>
    <property type="molecule type" value="Genomic_DNA"/>
</dbReference>
<evidence type="ECO:0000313" key="7">
    <source>
        <dbReference type="EMBL" id="MCS5725060.1"/>
    </source>
</evidence>
<gene>
    <name evidence="7" type="ORF">N1028_04040</name>
</gene>
<dbReference type="CDD" id="cd01167">
    <property type="entry name" value="bac_FRK"/>
    <property type="match status" value="1"/>
</dbReference>
<dbReference type="InterPro" id="IPR002173">
    <property type="entry name" value="Carboh/pur_kinase_PfkB_CS"/>
</dbReference>
<dbReference type="GO" id="GO:0016301">
    <property type="term" value="F:kinase activity"/>
    <property type="evidence" value="ECO:0007669"/>
    <property type="project" value="UniProtKB-KW"/>
</dbReference>
<dbReference type="GO" id="GO:0005524">
    <property type="term" value="F:ATP binding"/>
    <property type="evidence" value="ECO:0007669"/>
    <property type="project" value="UniProtKB-KW"/>
</dbReference>
<evidence type="ECO:0000256" key="3">
    <source>
        <dbReference type="ARBA" id="ARBA00022741"/>
    </source>
</evidence>
<dbReference type="PANTHER" id="PTHR43085:SF1">
    <property type="entry name" value="PSEUDOURIDINE KINASE-RELATED"/>
    <property type="match status" value="1"/>
</dbReference>
<dbReference type="AlphaFoldDB" id="A0AA42BSB4"/>
<evidence type="ECO:0000256" key="5">
    <source>
        <dbReference type="ARBA" id="ARBA00022840"/>
    </source>
</evidence>
<feature type="domain" description="Carbohydrate kinase PfkB" evidence="6">
    <location>
        <begin position="3"/>
        <end position="306"/>
    </location>
</feature>
<dbReference type="Gene3D" id="3.40.1190.20">
    <property type="match status" value="1"/>
</dbReference>
<dbReference type="InterPro" id="IPR050306">
    <property type="entry name" value="PfkB_Carbo_kinase"/>
</dbReference>
<dbReference type="InterPro" id="IPR029056">
    <property type="entry name" value="Ribokinase-like"/>
</dbReference>
<dbReference type="PANTHER" id="PTHR43085">
    <property type="entry name" value="HEXOKINASE FAMILY MEMBER"/>
    <property type="match status" value="1"/>
</dbReference>
<keyword evidence="8" id="KW-1185">Reference proteome</keyword>
<dbReference type="Proteomes" id="UP001165587">
    <property type="component" value="Unassembled WGS sequence"/>
</dbReference>
<evidence type="ECO:0000256" key="1">
    <source>
        <dbReference type="ARBA" id="ARBA00010688"/>
    </source>
</evidence>
<protein>
    <submittedName>
        <fullName evidence="7">Carbohydrate kinase</fullName>
    </submittedName>
</protein>
<evidence type="ECO:0000259" key="6">
    <source>
        <dbReference type="Pfam" id="PF00294"/>
    </source>
</evidence>
<dbReference type="PROSITE" id="PS00584">
    <property type="entry name" value="PFKB_KINASES_2"/>
    <property type="match status" value="1"/>
</dbReference>
<keyword evidence="5" id="KW-0067">ATP-binding</keyword>